<dbReference type="EMBL" id="FNPZ01000001">
    <property type="protein sequence ID" value="SDY53338.1"/>
    <property type="molecule type" value="Genomic_DNA"/>
</dbReference>
<dbReference type="PANTHER" id="PTHR42686">
    <property type="entry name" value="GH17980P-RELATED"/>
    <property type="match status" value="1"/>
</dbReference>
<dbReference type="InterPro" id="IPR020471">
    <property type="entry name" value="AKR"/>
</dbReference>
<sequence>MSAAASARVAPAAPGSVAAGLGALGYGVAALGNLYQAVPDAVWPGCVPAAWEAGIRYFDVAPHYGLGLAEERLGAALAGLPRDEFVVSTKVGRVLEPNPDYAGETDIQNLFDVPATRRRVLDYSRDGVLRSLEGSLERLGLDRIDLLLVHDPDDHVEEALAGAFPALDELKSQGVIGAYGAGMNQSAALTRFVRETDLDVVMLAGRYTLLDQSGAADLLPAALERGVAVIAAAVFNSGLLATDRPSASGRFDYGTVPAPVLARAERMADVASRHGVRLPELAAQFPLRHPAVSTVVLGAATPEQISANAALLGTPVPDVVWAELEGEGLLEAIL</sequence>
<organism evidence="2 3">
    <name type="scientific">Herbiconiux ginsengi</name>
    <dbReference type="NCBI Taxonomy" id="381665"/>
    <lineage>
        <taxon>Bacteria</taxon>
        <taxon>Bacillati</taxon>
        <taxon>Actinomycetota</taxon>
        <taxon>Actinomycetes</taxon>
        <taxon>Micrococcales</taxon>
        <taxon>Microbacteriaceae</taxon>
        <taxon>Herbiconiux</taxon>
    </lineage>
</organism>
<dbReference type="RefSeq" id="WP_092548574.1">
    <property type="nucleotide sequence ID" value="NZ_FNPZ01000001.1"/>
</dbReference>
<dbReference type="GO" id="GO:0005829">
    <property type="term" value="C:cytosol"/>
    <property type="evidence" value="ECO:0007669"/>
    <property type="project" value="TreeGrafter"/>
</dbReference>
<keyword evidence="3" id="KW-1185">Reference proteome</keyword>
<feature type="domain" description="NADP-dependent oxidoreductase" evidence="1">
    <location>
        <begin position="24"/>
        <end position="325"/>
    </location>
</feature>
<proteinExistence type="predicted"/>
<dbReference type="Pfam" id="PF00248">
    <property type="entry name" value="Aldo_ket_red"/>
    <property type="match status" value="1"/>
</dbReference>
<protein>
    <submittedName>
        <fullName evidence="2">D-threo-aldose 1-dehydrogenase</fullName>
    </submittedName>
</protein>
<reference evidence="2 3" key="1">
    <citation type="submission" date="2016-10" db="EMBL/GenBank/DDBJ databases">
        <authorList>
            <person name="de Groot N.N."/>
        </authorList>
    </citation>
    <scope>NUCLEOTIDE SEQUENCE [LARGE SCALE GENOMIC DNA]</scope>
    <source>
        <strain evidence="2 3">CGMCC 4.3491</strain>
    </source>
</reference>
<dbReference type="PANTHER" id="PTHR42686:SF1">
    <property type="entry name" value="GH17980P-RELATED"/>
    <property type="match status" value="1"/>
</dbReference>
<dbReference type="InterPro" id="IPR023210">
    <property type="entry name" value="NADP_OxRdtase_dom"/>
</dbReference>
<accession>A0A1H3KNM4</accession>
<name>A0A1H3KNM4_9MICO</name>
<evidence type="ECO:0000259" key="1">
    <source>
        <dbReference type="Pfam" id="PF00248"/>
    </source>
</evidence>
<dbReference type="OrthoDB" id="9768851at2"/>
<dbReference type="InterPro" id="IPR036812">
    <property type="entry name" value="NAD(P)_OxRdtase_dom_sf"/>
</dbReference>
<dbReference type="CDD" id="cd19152">
    <property type="entry name" value="AKR_AKR15A"/>
    <property type="match status" value="1"/>
</dbReference>
<dbReference type="Gene3D" id="3.20.20.100">
    <property type="entry name" value="NADP-dependent oxidoreductase domain"/>
    <property type="match status" value="1"/>
</dbReference>
<dbReference type="SUPFAM" id="SSF51430">
    <property type="entry name" value="NAD(P)-linked oxidoreductase"/>
    <property type="match status" value="1"/>
</dbReference>
<gene>
    <name evidence="2" type="ORF">SAMN05216554_0621</name>
</gene>
<dbReference type="AlphaFoldDB" id="A0A1H3KNM4"/>
<dbReference type="STRING" id="381665.SAMN05216554_0621"/>
<dbReference type="Proteomes" id="UP000198891">
    <property type="component" value="Unassembled WGS sequence"/>
</dbReference>
<dbReference type="GO" id="GO:0016491">
    <property type="term" value="F:oxidoreductase activity"/>
    <property type="evidence" value="ECO:0007669"/>
    <property type="project" value="InterPro"/>
</dbReference>
<evidence type="ECO:0000313" key="2">
    <source>
        <dbReference type="EMBL" id="SDY53338.1"/>
    </source>
</evidence>
<evidence type="ECO:0000313" key="3">
    <source>
        <dbReference type="Proteomes" id="UP000198891"/>
    </source>
</evidence>